<evidence type="ECO:0000256" key="6">
    <source>
        <dbReference type="ARBA" id="ARBA00023136"/>
    </source>
</evidence>
<dbReference type="EMBL" id="AGDV01000012">
    <property type="protein sequence ID" value="EMB33102.1"/>
    <property type="molecule type" value="Genomic_DNA"/>
</dbReference>
<sequence>MQSYISFFKFEIPSYGLMIALGIIVANIIGGIVIKKEKLDINDFIIIEAYLFLSGIIGAKALYLLIAKDSIEWSKIFDLNYFHSLIESGFVFYGGVIGGILIIPFIKKIHKIKVEEYLKKSIFMLPLIHAFGRVGCFLAGCCYGIPYCGYFNVVFPKNSFAPQGINLFPIQLCEAFFLILLSFFLLYLTLKNKSRLTVLIYLFCYSIIRFILEFLRYDSARGKVLFFSTSQWISLIILIYTIIYFSKHCIFSKNRLRQI</sequence>
<evidence type="ECO:0000256" key="3">
    <source>
        <dbReference type="ARBA" id="ARBA00022679"/>
    </source>
</evidence>
<dbReference type="Pfam" id="PF01790">
    <property type="entry name" value="LGT"/>
    <property type="match status" value="1"/>
</dbReference>
<dbReference type="HOGENOM" id="CLU_013386_1_2_12"/>
<dbReference type="GO" id="GO:0008961">
    <property type="term" value="F:phosphatidylglycerol-prolipoprotein diacylglyceryl transferase activity"/>
    <property type="evidence" value="ECO:0007669"/>
    <property type="project" value="InterPro"/>
</dbReference>
<keyword evidence="5 7" id="KW-1133">Transmembrane helix</keyword>
<comment type="caution">
    <text evidence="8">The sequence shown here is derived from an EMBL/GenBank/DDBJ whole genome shotgun (WGS) entry which is preliminary data.</text>
</comment>
<keyword evidence="8" id="KW-0449">Lipoprotein</keyword>
<dbReference type="InterPro" id="IPR001640">
    <property type="entry name" value="Lgt"/>
</dbReference>
<evidence type="ECO:0000256" key="1">
    <source>
        <dbReference type="ARBA" id="ARBA00007150"/>
    </source>
</evidence>
<feature type="transmembrane region" description="Helical" evidence="7">
    <location>
        <begin position="12"/>
        <end position="33"/>
    </location>
</feature>
<dbReference type="RefSeq" id="WP_002684572.1">
    <property type="nucleotide sequence ID" value="NZ_CM001795.1"/>
</dbReference>
<evidence type="ECO:0000256" key="2">
    <source>
        <dbReference type="ARBA" id="ARBA00022475"/>
    </source>
</evidence>
<keyword evidence="6 7" id="KW-0472">Membrane</keyword>
<feature type="transmembrane region" description="Helical" evidence="7">
    <location>
        <begin position="86"/>
        <end position="106"/>
    </location>
</feature>
<dbReference type="PANTHER" id="PTHR30589">
    <property type="entry name" value="PROLIPOPROTEIN DIACYLGLYCERYL TRANSFERASE"/>
    <property type="match status" value="1"/>
</dbReference>
<evidence type="ECO:0000256" key="4">
    <source>
        <dbReference type="ARBA" id="ARBA00022692"/>
    </source>
</evidence>
<feature type="transmembrane region" description="Helical" evidence="7">
    <location>
        <begin position="45"/>
        <end position="66"/>
    </location>
</feature>
<dbReference type="PATRIC" id="fig|999432.5.peg.1518"/>
<feature type="transmembrane region" description="Helical" evidence="7">
    <location>
        <begin position="167"/>
        <end position="189"/>
    </location>
</feature>
<keyword evidence="4 7" id="KW-0812">Transmembrane</keyword>
<dbReference type="GO" id="GO:0042158">
    <property type="term" value="P:lipoprotein biosynthetic process"/>
    <property type="evidence" value="ECO:0007669"/>
    <property type="project" value="InterPro"/>
</dbReference>
<evidence type="ECO:0000256" key="5">
    <source>
        <dbReference type="ARBA" id="ARBA00022989"/>
    </source>
</evidence>
<feature type="transmembrane region" description="Helical" evidence="7">
    <location>
        <begin position="224"/>
        <end position="245"/>
    </location>
</feature>
<comment type="similarity">
    <text evidence="1">Belongs to the Lgt family.</text>
</comment>
<feature type="transmembrane region" description="Helical" evidence="7">
    <location>
        <begin position="127"/>
        <end position="147"/>
    </location>
</feature>
<reference evidence="8" key="1">
    <citation type="submission" date="2012-01" db="EMBL/GenBank/DDBJ databases">
        <title>The Genome Sequence of Treponema denticola H-22.</title>
        <authorList>
            <consortium name="The Broad Institute Genome Sequencing Platform"/>
            <person name="Earl A."/>
            <person name="Ward D."/>
            <person name="Feldgarden M."/>
            <person name="Gevers D."/>
            <person name="Blanton J.M."/>
            <person name="Fenno C.J."/>
            <person name="Baranova O.V."/>
            <person name="Mathney J."/>
            <person name="Dewhirst F.E."/>
            <person name="Izard J."/>
            <person name="Young S.K."/>
            <person name="Zeng Q."/>
            <person name="Gargeya S."/>
            <person name="Fitzgerald M."/>
            <person name="Haas B."/>
            <person name="Abouelleil A."/>
            <person name="Alvarado L."/>
            <person name="Arachchi H.M."/>
            <person name="Berlin A."/>
            <person name="Chapman S.B."/>
            <person name="Gearin G."/>
            <person name="Goldberg J."/>
            <person name="Griggs A."/>
            <person name="Gujja S."/>
            <person name="Hansen M."/>
            <person name="Heiman D."/>
            <person name="Howarth C."/>
            <person name="Larimer J."/>
            <person name="Lui A."/>
            <person name="MacDonald P.J.P."/>
            <person name="McCowen C."/>
            <person name="Montmayeur A."/>
            <person name="Murphy C."/>
            <person name="Neiman D."/>
            <person name="Pearson M."/>
            <person name="Priest M."/>
            <person name="Roberts A."/>
            <person name="Saif S."/>
            <person name="Shea T."/>
            <person name="Sisk P."/>
            <person name="Stolte C."/>
            <person name="Sykes S."/>
            <person name="Wortman J."/>
            <person name="Nusbaum C."/>
            <person name="Birren B."/>
        </authorList>
    </citation>
    <scope>NUCLEOTIDE SEQUENCE [LARGE SCALE GENOMIC DNA]</scope>
    <source>
        <strain evidence="8">H-22</strain>
    </source>
</reference>
<gene>
    <name evidence="8" type="ORF">HMPREF9726_01463</name>
</gene>
<keyword evidence="2" id="KW-1003">Cell membrane</keyword>
<proteinExistence type="inferred from homology"/>
<protein>
    <submittedName>
        <fullName evidence="8">Prolipoprotein diacylglyceryl transferase</fullName>
    </submittedName>
</protein>
<dbReference type="Proteomes" id="UP000011705">
    <property type="component" value="Chromosome"/>
</dbReference>
<evidence type="ECO:0000256" key="7">
    <source>
        <dbReference type="SAM" id="Phobius"/>
    </source>
</evidence>
<evidence type="ECO:0000313" key="8">
    <source>
        <dbReference type="EMBL" id="EMB33102.1"/>
    </source>
</evidence>
<name>A0A0E2E3M1_TREDN</name>
<organism evidence="8">
    <name type="scientific">Treponema denticola H-22</name>
    <dbReference type="NCBI Taxonomy" id="999432"/>
    <lineage>
        <taxon>Bacteria</taxon>
        <taxon>Pseudomonadati</taxon>
        <taxon>Spirochaetota</taxon>
        <taxon>Spirochaetia</taxon>
        <taxon>Spirochaetales</taxon>
        <taxon>Treponemataceae</taxon>
        <taxon>Treponema</taxon>
    </lineage>
</organism>
<dbReference type="GO" id="GO:0005886">
    <property type="term" value="C:plasma membrane"/>
    <property type="evidence" value="ECO:0007669"/>
    <property type="project" value="InterPro"/>
</dbReference>
<feature type="transmembrane region" description="Helical" evidence="7">
    <location>
        <begin position="196"/>
        <end position="212"/>
    </location>
</feature>
<keyword evidence="3 8" id="KW-0808">Transferase</keyword>
<dbReference type="AlphaFoldDB" id="A0A0E2E3M1"/>
<dbReference type="PANTHER" id="PTHR30589:SF0">
    <property type="entry name" value="PHOSPHATIDYLGLYCEROL--PROLIPOPROTEIN DIACYLGLYCERYL TRANSFERASE"/>
    <property type="match status" value="1"/>
</dbReference>
<accession>A0A0E2E3M1</accession>